<dbReference type="PANTHER" id="PTHR43394:SF13">
    <property type="entry name" value="ANTIGEN PEPTIDE TRANSPORTER 1"/>
    <property type="match status" value="1"/>
</dbReference>
<accession>A0A645F5G0</accession>
<dbReference type="EMBL" id="VSSQ01055712">
    <property type="protein sequence ID" value="MPN09598.1"/>
    <property type="molecule type" value="Genomic_DNA"/>
</dbReference>
<reference evidence="1" key="1">
    <citation type="submission" date="2019-08" db="EMBL/GenBank/DDBJ databases">
        <authorList>
            <person name="Kucharzyk K."/>
            <person name="Murdoch R.W."/>
            <person name="Higgins S."/>
            <person name="Loffler F."/>
        </authorList>
    </citation>
    <scope>NUCLEOTIDE SEQUENCE</scope>
</reference>
<dbReference type="InterPro" id="IPR039421">
    <property type="entry name" value="Type_1_exporter"/>
</dbReference>
<comment type="caution">
    <text evidence="1">The sequence shown here is derived from an EMBL/GenBank/DDBJ whole genome shotgun (WGS) entry which is preliminary data.</text>
</comment>
<proteinExistence type="predicted"/>
<dbReference type="GO" id="GO:0016787">
    <property type="term" value="F:hydrolase activity"/>
    <property type="evidence" value="ECO:0007669"/>
    <property type="project" value="UniProtKB-KW"/>
</dbReference>
<keyword evidence="1" id="KW-0547">Nucleotide-binding</keyword>
<protein>
    <submittedName>
        <fullName evidence="1">Iron import ATP-binding/permease protein IrtA</fullName>
        <ecNumber evidence="1">3.6.3.-</ecNumber>
    </submittedName>
</protein>
<dbReference type="GO" id="GO:0005524">
    <property type="term" value="F:ATP binding"/>
    <property type="evidence" value="ECO:0007669"/>
    <property type="project" value="UniProtKB-KW"/>
</dbReference>
<gene>
    <name evidence="1" type="primary">irtA_6</name>
    <name evidence="1" type="ORF">SDC9_156889</name>
</gene>
<dbReference type="AlphaFoldDB" id="A0A645F5G0"/>
<dbReference type="Gene3D" id="3.40.50.300">
    <property type="entry name" value="P-loop containing nucleotide triphosphate hydrolases"/>
    <property type="match status" value="1"/>
</dbReference>
<dbReference type="SUPFAM" id="SSF52540">
    <property type="entry name" value="P-loop containing nucleoside triphosphate hydrolases"/>
    <property type="match status" value="1"/>
</dbReference>
<dbReference type="EC" id="3.6.3.-" evidence="1"/>
<name>A0A645F5G0_9ZZZZ</name>
<sequence length="62" mass="7290">MKDRTIIVISHHLPIMQKLDEVLVFNGGKIAERGTHQELLNEGKLYTKLWDRADIFKSWEQV</sequence>
<keyword evidence="1" id="KW-0067">ATP-binding</keyword>
<dbReference type="PANTHER" id="PTHR43394">
    <property type="entry name" value="ATP-DEPENDENT PERMEASE MDL1, MITOCHONDRIAL"/>
    <property type="match status" value="1"/>
</dbReference>
<dbReference type="InterPro" id="IPR027417">
    <property type="entry name" value="P-loop_NTPase"/>
</dbReference>
<keyword evidence="1" id="KW-0378">Hydrolase</keyword>
<dbReference type="GO" id="GO:0015421">
    <property type="term" value="F:ABC-type oligopeptide transporter activity"/>
    <property type="evidence" value="ECO:0007669"/>
    <property type="project" value="TreeGrafter"/>
</dbReference>
<evidence type="ECO:0000313" key="1">
    <source>
        <dbReference type="EMBL" id="MPN09598.1"/>
    </source>
</evidence>
<organism evidence="1">
    <name type="scientific">bioreactor metagenome</name>
    <dbReference type="NCBI Taxonomy" id="1076179"/>
    <lineage>
        <taxon>unclassified sequences</taxon>
        <taxon>metagenomes</taxon>
        <taxon>ecological metagenomes</taxon>
    </lineage>
</organism>